<dbReference type="GeneID" id="9828738"/>
<feature type="region of interest" description="Disordered" evidence="1">
    <location>
        <begin position="23"/>
        <end position="111"/>
    </location>
</feature>
<dbReference type="EMBL" id="WUAV01000004">
    <property type="protein sequence ID" value="KAF1758319.1"/>
    <property type="molecule type" value="Genomic_DNA"/>
</dbReference>
<name>A0A6A5GUV6_CAERE</name>
<dbReference type="Proteomes" id="UP000483820">
    <property type="component" value="Chromosome IV"/>
</dbReference>
<reference evidence="2 3" key="1">
    <citation type="submission" date="2019-12" db="EMBL/GenBank/DDBJ databases">
        <title>Chromosome-level assembly of the Caenorhabditis remanei genome.</title>
        <authorList>
            <person name="Teterina A.A."/>
            <person name="Willis J.H."/>
            <person name="Phillips P.C."/>
        </authorList>
    </citation>
    <scope>NUCLEOTIDE SEQUENCE [LARGE SCALE GENOMIC DNA]</scope>
    <source>
        <strain evidence="2 3">PX506</strain>
        <tissue evidence="2">Whole organism</tissue>
    </source>
</reference>
<dbReference type="RefSeq" id="XP_003108174.2">
    <property type="nucleotide sequence ID" value="XM_003108126.2"/>
</dbReference>
<evidence type="ECO:0000313" key="3">
    <source>
        <dbReference type="Proteomes" id="UP000483820"/>
    </source>
</evidence>
<evidence type="ECO:0000256" key="1">
    <source>
        <dbReference type="SAM" id="MobiDB-lite"/>
    </source>
</evidence>
<dbReference type="AlphaFoldDB" id="A0A6A5GUV6"/>
<dbReference type="KEGG" id="crq:GCK72_014777"/>
<organism evidence="2 3">
    <name type="scientific">Caenorhabditis remanei</name>
    <name type="common">Caenorhabditis vulgaris</name>
    <dbReference type="NCBI Taxonomy" id="31234"/>
    <lineage>
        <taxon>Eukaryota</taxon>
        <taxon>Metazoa</taxon>
        <taxon>Ecdysozoa</taxon>
        <taxon>Nematoda</taxon>
        <taxon>Chromadorea</taxon>
        <taxon>Rhabditida</taxon>
        <taxon>Rhabditina</taxon>
        <taxon>Rhabditomorpha</taxon>
        <taxon>Rhabditoidea</taxon>
        <taxon>Rhabditidae</taxon>
        <taxon>Peloderinae</taxon>
        <taxon>Caenorhabditis</taxon>
    </lineage>
</organism>
<sequence length="294" mass="33800">MDQTYAEIENAYAQITTLSPIMTTPKSRHHNFHQNQLRKSRHLREQFDSRLPIEYRYPKRNSMTSSSSTRQRSLVSKGSSSGYSSSGSTSSIATVVNGPKPYRSKRDDVDEFRKESISEQQITEEKIEVLTVINKQEIVEKNEDVEVEKKNRACCIECREKEIRLELDLASHQYANLESLKQPQDPYVFLMTTMLGNLQKDDGGRKVAKVQQKIEKVLRLKPREPFNVENKLTYDRQISTFASDVTIRLRAVNEVAPETYRDISARFCEALHHGTPNSKSLKSIVKGVKNLLNF</sequence>
<accession>A0A6A5GUV6</accession>
<proteinExistence type="predicted"/>
<feature type="compositionally biased region" description="Basic residues" evidence="1">
    <location>
        <begin position="26"/>
        <end position="42"/>
    </location>
</feature>
<comment type="caution">
    <text evidence="2">The sequence shown here is derived from an EMBL/GenBank/DDBJ whole genome shotgun (WGS) entry which is preliminary data.</text>
</comment>
<evidence type="ECO:0000313" key="2">
    <source>
        <dbReference type="EMBL" id="KAF1758319.1"/>
    </source>
</evidence>
<feature type="compositionally biased region" description="Low complexity" evidence="1">
    <location>
        <begin position="62"/>
        <end position="91"/>
    </location>
</feature>
<dbReference type="CTD" id="9828738"/>
<gene>
    <name evidence="2" type="ORF">GCK72_014777</name>
</gene>
<feature type="compositionally biased region" description="Basic and acidic residues" evidence="1">
    <location>
        <begin position="43"/>
        <end position="57"/>
    </location>
</feature>
<protein>
    <submittedName>
        <fullName evidence="2">Uncharacterized protein</fullName>
    </submittedName>
</protein>